<gene>
    <name evidence="2" type="ORF">DSL72_009335</name>
</gene>
<dbReference type="EMBL" id="CP063412">
    <property type="protein sequence ID" value="QSZ37241.1"/>
    <property type="molecule type" value="Genomic_DNA"/>
</dbReference>
<proteinExistence type="predicted"/>
<feature type="compositionally biased region" description="Acidic residues" evidence="1">
    <location>
        <begin position="102"/>
        <end position="113"/>
    </location>
</feature>
<protein>
    <submittedName>
        <fullName evidence="2">Uncharacterized protein</fullName>
    </submittedName>
</protein>
<dbReference type="Proteomes" id="UP000672032">
    <property type="component" value="Chromosome 8"/>
</dbReference>
<name>A0A8A3PQW6_9HELO</name>
<sequence>MTTTQPSDIHPPSRRHLWGPERRRLSSLLIQKALDALPGSRSEDLLPSKPYQAVKRPYGGKFSGKASKSYVPEAPVSERRVGRGKREGSLTPREGYGVGFESEGEGGEGESQEVDGRGEKMFFGQGGSMLFERLPFGVRMQIYGWVLGWKVLHIILRSDPPPLLNQHLQLRQSRMPHLFQQRNPPPPLRCHPIPNPLPKLLHLPPLPRIVVQQLAPLGTHMDGDRIYEVAQTSRGDHHLAEEDSGLESRVEVVGAVDDGGGVGEGKLRGEAEGVENAKVVPAVGFDEETEEDLPFRIVRMKS</sequence>
<feature type="region of interest" description="Disordered" evidence="1">
    <location>
        <begin position="57"/>
        <end position="116"/>
    </location>
</feature>
<keyword evidence="3" id="KW-1185">Reference proteome</keyword>
<reference evidence="2" key="1">
    <citation type="submission" date="2020-10" db="EMBL/GenBank/DDBJ databases">
        <title>Genome Sequence of Monilinia vaccinii-corymbosi Sheds Light on Mummy Berry Disease Infection of Blueberry and Mating Type.</title>
        <authorList>
            <person name="Yow A.G."/>
            <person name="Zhang Y."/>
            <person name="Bansal K."/>
            <person name="Eacker S.M."/>
            <person name="Sullivan S."/>
            <person name="Liachko I."/>
            <person name="Cubeta M.A."/>
            <person name="Rollins J.A."/>
            <person name="Ashrafi H."/>
        </authorList>
    </citation>
    <scope>NUCLEOTIDE SEQUENCE</scope>
    <source>
        <strain evidence="2">RL-1</strain>
    </source>
</reference>
<dbReference type="AlphaFoldDB" id="A0A8A3PQW6"/>
<organism evidence="2 3">
    <name type="scientific">Monilinia vaccinii-corymbosi</name>
    <dbReference type="NCBI Taxonomy" id="61207"/>
    <lineage>
        <taxon>Eukaryota</taxon>
        <taxon>Fungi</taxon>
        <taxon>Dikarya</taxon>
        <taxon>Ascomycota</taxon>
        <taxon>Pezizomycotina</taxon>
        <taxon>Leotiomycetes</taxon>
        <taxon>Helotiales</taxon>
        <taxon>Sclerotiniaceae</taxon>
        <taxon>Monilinia</taxon>
    </lineage>
</organism>
<feature type="compositionally biased region" description="Basic and acidic residues" evidence="1">
    <location>
        <begin position="76"/>
        <end position="88"/>
    </location>
</feature>
<accession>A0A8A3PQW6</accession>
<feature type="region of interest" description="Disordered" evidence="1">
    <location>
        <begin position="1"/>
        <end position="20"/>
    </location>
</feature>
<dbReference type="OrthoDB" id="4757095at2759"/>
<evidence type="ECO:0000313" key="3">
    <source>
        <dbReference type="Proteomes" id="UP000672032"/>
    </source>
</evidence>
<evidence type="ECO:0000313" key="2">
    <source>
        <dbReference type="EMBL" id="QSZ37241.1"/>
    </source>
</evidence>
<evidence type="ECO:0000256" key="1">
    <source>
        <dbReference type="SAM" id="MobiDB-lite"/>
    </source>
</evidence>